<comment type="caution">
    <text evidence="1">The sequence shown here is derived from an EMBL/GenBank/DDBJ whole genome shotgun (WGS) entry which is preliminary data.</text>
</comment>
<accession>T0FE59</accession>
<reference evidence="1 2" key="1">
    <citation type="submission" date="2013-05" db="EMBL/GenBank/DDBJ databases">
        <authorList>
            <person name="Harkins D.M."/>
            <person name="Durkin A.S."/>
            <person name="Brinkac L.M."/>
            <person name="Haft D.H."/>
            <person name="Selengut J.D."/>
            <person name="Sanka R."/>
            <person name="DePew J."/>
            <person name="Purushe J."/>
            <person name="Hartskeerl R.A."/>
            <person name="Ahmed A."/>
            <person name="van der Linden H."/>
            <person name="Goris M.G.A."/>
            <person name="Vinetz J.M."/>
            <person name="Sutton G.G."/>
            <person name="Nierman W.C."/>
            <person name="Fouts D.E."/>
        </authorList>
    </citation>
    <scope>NUCLEOTIDE SEQUENCE [LARGE SCALE GENOMIC DNA]</scope>
    <source>
        <strain evidence="1 2">CZ214</strain>
    </source>
</reference>
<sequence>MYSQNCGNYYKLKTLQLYLQIVGTLTFSLDFIEMPISK</sequence>
<dbReference type="AlphaFoldDB" id="T0FE59"/>
<protein>
    <submittedName>
        <fullName evidence="1">Uncharacterized protein</fullName>
    </submittedName>
</protein>
<evidence type="ECO:0000313" key="2">
    <source>
        <dbReference type="Proteomes" id="UP000015442"/>
    </source>
</evidence>
<proteinExistence type="predicted"/>
<evidence type="ECO:0000313" key="1">
    <source>
        <dbReference type="EMBL" id="EQA71503.1"/>
    </source>
</evidence>
<organism evidence="1 2">
    <name type="scientific">Leptospira noguchii serovar Panama str. CZ214</name>
    <dbReference type="NCBI Taxonomy" id="1001595"/>
    <lineage>
        <taxon>Bacteria</taxon>
        <taxon>Pseudomonadati</taxon>
        <taxon>Spirochaetota</taxon>
        <taxon>Spirochaetia</taxon>
        <taxon>Leptospirales</taxon>
        <taxon>Leptospiraceae</taxon>
        <taxon>Leptospira</taxon>
    </lineage>
</organism>
<dbReference type="Proteomes" id="UP000015442">
    <property type="component" value="Unassembled WGS sequence"/>
</dbReference>
<name>T0FE59_9LEPT</name>
<dbReference type="EMBL" id="AKWY02000021">
    <property type="protein sequence ID" value="EQA71503.1"/>
    <property type="molecule type" value="Genomic_DNA"/>
</dbReference>
<gene>
    <name evidence="1" type="ORF">LEP1GSC059_2831</name>
</gene>